<comment type="caution">
    <text evidence="1">The sequence shown here is derived from an EMBL/GenBank/DDBJ whole genome shotgun (WGS) entry which is preliminary data.</text>
</comment>
<gene>
    <name evidence="1" type="ORF">L2E82_25675</name>
</gene>
<keyword evidence="2" id="KW-1185">Reference proteome</keyword>
<organism evidence="1 2">
    <name type="scientific">Cichorium intybus</name>
    <name type="common">Chicory</name>
    <dbReference type="NCBI Taxonomy" id="13427"/>
    <lineage>
        <taxon>Eukaryota</taxon>
        <taxon>Viridiplantae</taxon>
        <taxon>Streptophyta</taxon>
        <taxon>Embryophyta</taxon>
        <taxon>Tracheophyta</taxon>
        <taxon>Spermatophyta</taxon>
        <taxon>Magnoliopsida</taxon>
        <taxon>eudicotyledons</taxon>
        <taxon>Gunneridae</taxon>
        <taxon>Pentapetalae</taxon>
        <taxon>asterids</taxon>
        <taxon>campanulids</taxon>
        <taxon>Asterales</taxon>
        <taxon>Asteraceae</taxon>
        <taxon>Cichorioideae</taxon>
        <taxon>Cichorieae</taxon>
        <taxon>Cichoriinae</taxon>
        <taxon>Cichorium</taxon>
    </lineage>
</organism>
<sequence>MGARPSTPLRLRTKKVLLFLDVACRTTSILLFSQISALESESSILRDELMDRELATDSSPLYSSHSDVLDKLSRSDKEKVKQLKKLHRDVAKLFDSYLSHQLNLSLVTNAIAELCEDTHDVASI</sequence>
<name>A0ACB9E4B5_CICIN</name>
<proteinExistence type="predicted"/>
<dbReference type="Proteomes" id="UP001055811">
    <property type="component" value="Linkage Group LG04"/>
</dbReference>
<dbReference type="EMBL" id="CM042012">
    <property type="protein sequence ID" value="KAI3753616.1"/>
    <property type="molecule type" value="Genomic_DNA"/>
</dbReference>
<reference evidence="2" key="1">
    <citation type="journal article" date="2022" name="Mol. Ecol. Resour.">
        <title>The genomes of chicory, endive, great burdock and yacon provide insights into Asteraceae palaeo-polyploidization history and plant inulin production.</title>
        <authorList>
            <person name="Fan W."/>
            <person name="Wang S."/>
            <person name="Wang H."/>
            <person name="Wang A."/>
            <person name="Jiang F."/>
            <person name="Liu H."/>
            <person name="Zhao H."/>
            <person name="Xu D."/>
            <person name="Zhang Y."/>
        </authorList>
    </citation>
    <scope>NUCLEOTIDE SEQUENCE [LARGE SCALE GENOMIC DNA]</scope>
    <source>
        <strain evidence="2">cv. Punajuju</strain>
    </source>
</reference>
<accession>A0ACB9E4B5</accession>
<reference evidence="1 2" key="2">
    <citation type="journal article" date="2022" name="Mol. Ecol. Resour.">
        <title>The genomes of chicory, endive, great burdock and yacon provide insights into Asteraceae paleo-polyploidization history and plant inulin production.</title>
        <authorList>
            <person name="Fan W."/>
            <person name="Wang S."/>
            <person name="Wang H."/>
            <person name="Wang A."/>
            <person name="Jiang F."/>
            <person name="Liu H."/>
            <person name="Zhao H."/>
            <person name="Xu D."/>
            <person name="Zhang Y."/>
        </authorList>
    </citation>
    <scope>NUCLEOTIDE SEQUENCE [LARGE SCALE GENOMIC DNA]</scope>
    <source>
        <strain evidence="2">cv. Punajuju</strain>
        <tissue evidence="1">Leaves</tissue>
    </source>
</reference>
<evidence type="ECO:0000313" key="2">
    <source>
        <dbReference type="Proteomes" id="UP001055811"/>
    </source>
</evidence>
<evidence type="ECO:0000313" key="1">
    <source>
        <dbReference type="EMBL" id="KAI3753616.1"/>
    </source>
</evidence>
<protein>
    <submittedName>
        <fullName evidence="1">Uncharacterized protein</fullName>
    </submittedName>
</protein>